<dbReference type="Pfam" id="PF10518">
    <property type="entry name" value="TAT_signal"/>
    <property type="match status" value="1"/>
</dbReference>
<dbReference type="InterPro" id="IPR008557">
    <property type="entry name" value="PhoX"/>
</dbReference>
<dbReference type="InterPro" id="IPR006311">
    <property type="entry name" value="TAT_signal"/>
</dbReference>
<name>A0A931CJ43_9ACTN</name>
<accession>A0A931CJ43</accession>
<dbReference type="PROSITE" id="PS51318">
    <property type="entry name" value="TAT"/>
    <property type="match status" value="1"/>
</dbReference>
<dbReference type="AlphaFoldDB" id="A0A931CJ43"/>
<comment type="caution">
    <text evidence="1">The sequence shown here is derived from an EMBL/GenBank/DDBJ whole genome shotgun (WGS) entry which is preliminary data.</text>
</comment>
<evidence type="ECO:0000313" key="1">
    <source>
        <dbReference type="EMBL" id="MBG0568056.1"/>
    </source>
</evidence>
<dbReference type="Pfam" id="PF05787">
    <property type="entry name" value="PhoX"/>
    <property type="match status" value="1"/>
</dbReference>
<dbReference type="InterPro" id="IPR019546">
    <property type="entry name" value="TAT_signal_bac_arc"/>
</dbReference>
<keyword evidence="2" id="KW-1185">Reference proteome</keyword>
<evidence type="ECO:0000313" key="2">
    <source>
        <dbReference type="Proteomes" id="UP000598146"/>
    </source>
</evidence>
<protein>
    <submittedName>
        <fullName evidence="1">DUF839 domain-containing protein</fullName>
    </submittedName>
</protein>
<gene>
    <name evidence="1" type="ORF">I4J89_42160</name>
</gene>
<sequence length="504" mass="54229">MTNLDRRSLLKGGAAVTAGAAIAGGPLAGFLAGPAVAGAGRGPRNLLRDVPDLRDGVVRLALPEGFQYRSFQQSRRPPTPPNVVLDDGSYLPGRHDGMAAFDGPGRRLVTLVRNHEENGSALGGSFGAARTPTYDTSALGGTSTVHVTHRGEVEFSYASLSGTQMNCSGGRMPWGSWITCEETVNGYDVADDFTRGTAAPPTTYVQNARLQKNHGFIFEVPVRGGATATPITHAGRFPHESVAWDPRGGALYLSEDNFAFPSGFYKYVPPKHPRRAGRLLDGGRLYMLKIVGTENADLAVHMADGTRFRVEWVEIDEPSFDFGRPAPGSAPSRTNDEALQFVSGQGLARGAAKFSRLEGTVYDRGWIYFTSTQGGVAPGPTQPDTVAGFGRGWGQIWGYHPGSKTLHMLFESPSQDVLDFPDNVTTSARGTLVVCEDGANFNFLRGLTRRGELFDIAQNKIDTQLNDEFAGSTFSPDGRTLFVNIQSTVGLSLAIWGPWDRIDV</sequence>
<reference evidence="1" key="1">
    <citation type="submission" date="2020-11" db="EMBL/GenBank/DDBJ databases">
        <title>Isolation and identification of active actinomycetes.</title>
        <authorList>
            <person name="Sun X."/>
        </authorList>
    </citation>
    <scope>NUCLEOTIDE SEQUENCE</scope>
    <source>
        <strain evidence="1">NEAU-A11</strain>
    </source>
</reference>
<dbReference type="PANTHER" id="PTHR35399">
    <property type="entry name" value="SLR8030 PROTEIN"/>
    <property type="match status" value="1"/>
</dbReference>
<dbReference type="SUPFAM" id="SSF63825">
    <property type="entry name" value="YWTD domain"/>
    <property type="match status" value="1"/>
</dbReference>
<organism evidence="1 2">
    <name type="scientific">Actinoplanes aureus</name>
    <dbReference type="NCBI Taxonomy" id="2792083"/>
    <lineage>
        <taxon>Bacteria</taxon>
        <taxon>Bacillati</taxon>
        <taxon>Actinomycetota</taxon>
        <taxon>Actinomycetes</taxon>
        <taxon>Micromonosporales</taxon>
        <taxon>Micromonosporaceae</taxon>
        <taxon>Actinoplanes</taxon>
    </lineage>
</organism>
<dbReference type="Proteomes" id="UP000598146">
    <property type="component" value="Unassembled WGS sequence"/>
</dbReference>
<dbReference type="PANTHER" id="PTHR35399:SF4">
    <property type="entry name" value="MEMBRANE PROTEIN"/>
    <property type="match status" value="1"/>
</dbReference>
<dbReference type="EMBL" id="JADQTO010000033">
    <property type="protein sequence ID" value="MBG0568056.1"/>
    <property type="molecule type" value="Genomic_DNA"/>
</dbReference>
<proteinExistence type="predicted"/>